<dbReference type="InterPro" id="IPR005805">
    <property type="entry name" value="Rieske_Fe-S_prot_C"/>
</dbReference>
<evidence type="ECO:0000256" key="5">
    <source>
        <dbReference type="ARBA" id="ARBA00023157"/>
    </source>
</evidence>
<dbReference type="Pfam" id="PF01266">
    <property type="entry name" value="DAO"/>
    <property type="match status" value="1"/>
</dbReference>
<dbReference type="InterPro" id="IPR036188">
    <property type="entry name" value="FAD/NAD-bd_sf"/>
</dbReference>
<keyword evidence="5" id="KW-1015">Disulfide bond</keyword>
<dbReference type="PANTHER" id="PTHR13847">
    <property type="entry name" value="SARCOSINE DEHYDROGENASE-RELATED"/>
    <property type="match status" value="1"/>
</dbReference>
<evidence type="ECO:0000256" key="2">
    <source>
        <dbReference type="ARBA" id="ARBA00022723"/>
    </source>
</evidence>
<dbReference type="OrthoDB" id="9767869at2"/>
<evidence type="ECO:0000313" key="7">
    <source>
        <dbReference type="EMBL" id="RFU62419.1"/>
    </source>
</evidence>
<comment type="caution">
    <text evidence="7">The sequence shown here is derived from an EMBL/GenBank/DDBJ whole genome shotgun (WGS) entry which is preliminary data.</text>
</comment>
<evidence type="ECO:0000259" key="6">
    <source>
        <dbReference type="PROSITE" id="PS51296"/>
    </source>
</evidence>
<dbReference type="SUPFAM" id="SSF51905">
    <property type="entry name" value="FAD/NAD(P)-binding domain"/>
    <property type="match status" value="1"/>
</dbReference>
<dbReference type="InterPro" id="IPR036922">
    <property type="entry name" value="Rieske_2Fe-2S_sf"/>
</dbReference>
<dbReference type="Proteomes" id="UP000262939">
    <property type="component" value="Unassembled WGS sequence"/>
</dbReference>
<dbReference type="GO" id="GO:0004497">
    <property type="term" value="F:monooxygenase activity"/>
    <property type="evidence" value="ECO:0007669"/>
    <property type="project" value="UniProtKB-ARBA"/>
</dbReference>
<dbReference type="GO" id="GO:0016020">
    <property type="term" value="C:membrane"/>
    <property type="evidence" value="ECO:0007669"/>
    <property type="project" value="InterPro"/>
</dbReference>
<protein>
    <submittedName>
        <fullName evidence="7">FAD-dependent oxidoreductase</fullName>
    </submittedName>
</protein>
<keyword evidence="3" id="KW-0408">Iron</keyword>
<evidence type="ECO:0000256" key="3">
    <source>
        <dbReference type="ARBA" id="ARBA00023004"/>
    </source>
</evidence>
<evidence type="ECO:0000313" key="8">
    <source>
        <dbReference type="Proteomes" id="UP000262939"/>
    </source>
</evidence>
<sequence length="512" mass="57355">MSDQTEKTQLPQYPEPYWRDFVAFPTFPKLDHDIETDVAIVGGGITGITTAYLLSKEGINVVLIDAGEILNGTTGHTTAKVTAQHDLIYDQLIKDIGEEKAKLYYEANHGAMEFVVNTVKELNINCDLTYEDAYVYAGTEEYVSKIQDELKAYQRLGIPGEYVETIPFPIPCKAALMMKKQVQFHPLKYLTGLIPEITNAGGKIFEHTTATKIEDGESPTIHTRNGKTIICNYVISASHFPFNDEMGFYFARMHVERSYALGIKAKTDFPGGMYISADSPTRSLRYTDMDGEKLIIVGGERHKTGQGISMFQHYEALQEFSEQVFGIKEILYRWSAQDLNTADKIPYIGQATKNHPNVFVATGYRKWGMTNGTAAANLLKDLILKKKNPYEELYSPSRFYAKPGMKNIVKDNIDVAKQLIQGKFSMVQKNPEDLGNDEAAIVKINGNKAGCYRDEDGKLHIVDSTCTHMGCEVEWNSGERTWDCPCHGSRFSINGEVLEGPAVEPLKKVDQD</sequence>
<dbReference type="PROSITE" id="PS51296">
    <property type="entry name" value="RIESKE"/>
    <property type="match status" value="1"/>
</dbReference>
<dbReference type="AlphaFoldDB" id="A0A372LAU4"/>
<proteinExistence type="predicted"/>
<dbReference type="GO" id="GO:0051537">
    <property type="term" value="F:2 iron, 2 sulfur cluster binding"/>
    <property type="evidence" value="ECO:0007669"/>
    <property type="project" value="UniProtKB-KW"/>
</dbReference>
<keyword evidence="1" id="KW-0001">2Fe-2S</keyword>
<dbReference type="Gene3D" id="2.102.10.10">
    <property type="entry name" value="Rieske [2Fe-2S] iron-sulphur domain"/>
    <property type="match status" value="1"/>
</dbReference>
<dbReference type="GO" id="GO:0016705">
    <property type="term" value="F:oxidoreductase activity, acting on paired donors, with incorporation or reduction of molecular oxygen"/>
    <property type="evidence" value="ECO:0007669"/>
    <property type="project" value="UniProtKB-ARBA"/>
</dbReference>
<dbReference type="PRINTS" id="PR00162">
    <property type="entry name" value="RIESKE"/>
</dbReference>
<dbReference type="GO" id="GO:0046872">
    <property type="term" value="F:metal ion binding"/>
    <property type="evidence" value="ECO:0007669"/>
    <property type="project" value="UniProtKB-KW"/>
</dbReference>
<evidence type="ECO:0000256" key="4">
    <source>
        <dbReference type="ARBA" id="ARBA00023014"/>
    </source>
</evidence>
<dbReference type="GO" id="GO:0005737">
    <property type="term" value="C:cytoplasm"/>
    <property type="evidence" value="ECO:0007669"/>
    <property type="project" value="TreeGrafter"/>
</dbReference>
<accession>A0A372LAU4</accession>
<reference evidence="7 8" key="1">
    <citation type="submission" date="2018-08" db="EMBL/GenBank/DDBJ databases">
        <title>Bacillus chawlae sp. nov., Bacillus glennii sp. nov., and Bacillus saganii sp. nov. Isolated from the Vehicle Assembly Building at Kennedy Space Center where the Viking Spacecraft were Assembled.</title>
        <authorList>
            <person name="Seuylemezian A."/>
            <person name="Vaishampayan P."/>
        </authorList>
    </citation>
    <scope>NUCLEOTIDE SEQUENCE [LARGE SCALE GENOMIC DNA]</scope>
    <source>
        <strain evidence="7 8">V44-8</strain>
    </source>
</reference>
<dbReference type="SUPFAM" id="SSF50022">
    <property type="entry name" value="ISP domain"/>
    <property type="match status" value="1"/>
</dbReference>
<keyword evidence="2" id="KW-0479">Metal-binding</keyword>
<dbReference type="PANTHER" id="PTHR13847:SF274">
    <property type="entry name" value="RIESKE 2FE-2S IRON-SULFUR PROTEIN YHFW-RELATED"/>
    <property type="match status" value="1"/>
</dbReference>
<dbReference type="InterPro" id="IPR017941">
    <property type="entry name" value="Rieske_2Fe-2S"/>
</dbReference>
<keyword evidence="4" id="KW-0411">Iron-sulfur</keyword>
<dbReference type="RefSeq" id="WP_117323315.1">
    <property type="nucleotide sequence ID" value="NZ_QVTD01000010.1"/>
</dbReference>
<dbReference type="InterPro" id="IPR038010">
    <property type="entry name" value="YhfW_C"/>
</dbReference>
<organism evidence="7 8">
    <name type="scientific">Peribacillus glennii</name>
    <dbReference type="NCBI Taxonomy" id="2303991"/>
    <lineage>
        <taxon>Bacteria</taxon>
        <taxon>Bacillati</taxon>
        <taxon>Bacillota</taxon>
        <taxon>Bacilli</taxon>
        <taxon>Bacillales</taxon>
        <taxon>Bacillaceae</taxon>
        <taxon>Peribacillus</taxon>
    </lineage>
</organism>
<evidence type="ECO:0000256" key="1">
    <source>
        <dbReference type="ARBA" id="ARBA00022714"/>
    </source>
</evidence>
<dbReference type="CDD" id="cd03477">
    <property type="entry name" value="Rieske_YhfW_C"/>
    <property type="match status" value="1"/>
</dbReference>
<dbReference type="Gene3D" id="3.30.9.10">
    <property type="entry name" value="D-Amino Acid Oxidase, subunit A, domain 2"/>
    <property type="match status" value="1"/>
</dbReference>
<dbReference type="Pfam" id="PF00355">
    <property type="entry name" value="Rieske"/>
    <property type="match status" value="1"/>
</dbReference>
<gene>
    <name evidence="7" type="ORF">D0466_14685</name>
</gene>
<dbReference type="Gene3D" id="3.50.50.60">
    <property type="entry name" value="FAD/NAD(P)-binding domain"/>
    <property type="match status" value="1"/>
</dbReference>
<feature type="domain" description="Rieske" evidence="6">
    <location>
        <begin position="426"/>
        <end position="512"/>
    </location>
</feature>
<dbReference type="InterPro" id="IPR006076">
    <property type="entry name" value="FAD-dep_OxRdtase"/>
</dbReference>
<name>A0A372LAU4_9BACI</name>
<dbReference type="EMBL" id="QVTD01000010">
    <property type="protein sequence ID" value="RFU62419.1"/>
    <property type="molecule type" value="Genomic_DNA"/>
</dbReference>
<dbReference type="FunFam" id="2.102.10.10:FF:000014">
    <property type="entry name" value="Oxidoreductase, FAD dependent"/>
    <property type="match status" value="1"/>
</dbReference>
<keyword evidence="8" id="KW-1185">Reference proteome</keyword>